<feature type="transmembrane region" description="Helical" evidence="9">
    <location>
        <begin position="508"/>
        <end position="527"/>
    </location>
</feature>
<dbReference type="GO" id="GO:0022857">
    <property type="term" value="F:transmembrane transporter activity"/>
    <property type="evidence" value="ECO:0007669"/>
    <property type="project" value="InterPro"/>
</dbReference>
<feature type="transmembrane region" description="Helical" evidence="9">
    <location>
        <begin position="73"/>
        <end position="91"/>
    </location>
</feature>
<feature type="transmembrane region" description="Helical" evidence="9">
    <location>
        <begin position="533"/>
        <end position="553"/>
    </location>
</feature>
<keyword evidence="5 9" id="KW-0812">Transmembrane</keyword>
<evidence type="ECO:0000256" key="2">
    <source>
        <dbReference type="ARBA" id="ARBA00005658"/>
    </source>
</evidence>
<feature type="transmembrane region" description="Helical" evidence="9">
    <location>
        <begin position="410"/>
        <end position="435"/>
    </location>
</feature>
<name>A0A7X5KN74_9FIRM</name>
<proteinExistence type="inferred from homology"/>
<dbReference type="AlphaFoldDB" id="A0A7X5KN74"/>
<gene>
    <name evidence="10" type="ORF">GXN74_06995</name>
</gene>
<dbReference type="EMBL" id="JAAEEH010000015">
    <property type="protein sequence ID" value="NDL67488.1"/>
    <property type="molecule type" value="Genomic_DNA"/>
</dbReference>
<reference evidence="10 11" key="1">
    <citation type="submission" date="2020-01" db="EMBL/GenBank/DDBJ databases">
        <title>Anaeroalcalibacter tamaniensis gen. nov., sp. nov., moderately halophilic strictly anaerobic fermenter bacterium from mud volcano of Taman peninsula.</title>
        <authorList>
            <person name="Frolova A."/>
            <person name="Merkel A.Y."/>
            <person name="Slobodkin A.I."/>
        </authorList>
    </citation>
    <scope>NUCLEOTIDE SEQUENCE [LARGE SCALE GENOMIC DNA]</scope>
    <source>
        <strain evidence="10 11">F-3ap</strain>
    </source>
</reference>
<keyword evidence="6 9" id="KW-1133">Transmembrane helix</keyword>
<feature type="transmembrane region" description="Helical" evidence="9">
    <location>
        <begin position="467"/>
        <end position="487"/>
    </location>
</feature>
<keyword evidence="7 9" id="KW-0472">Membrane</keyword>
<organism evidence="10 11">
    <name type="scientific">Anaerotalea alkaliphila</name>
    <dbReference type="NCBI Taxonomy" id="2662126"/>
    <lineage>
        <taxon>Bacteria</taxon>
        <taxon>Bacillati</taxon>
        <taxon>Bacillota</taxon>
        <taxon>Clostridia</taxon>
        <taxon>Eubacteriales</taxon>
        <taxon>Anaerotalea</taxon>
    </lineage>
</organism>
<feature type="transmembrane region" description="Helical" evidence="9">
    <location>
        <begin position="247"/>
        <end position="275"/>
    </location>
</feature>
<dbReference type="Pfam" id="PF02028">
    <property type="entry name" value="BCCT"/>
    <property type="match status" value="1"/>
</dbReference>
<accession>A0A7X5KN74</accession>
<feature type="transmembrane region" description="Helical" evidence="9">
    <location>
        <begin position="325"/>
        <end position="346"/>
    </location>
</feature>
<feature type="transmembrane region" description="Helical" evidence="9">
    <location>
        <begin position="208"/>
        <end position="226"/>
    </location>
</feature>
<evidence type="ECO:0000256" key="1">
    <source>
        <dbReference type="ARBA" id="ARBA00004651"/>
    </source>
</evidence>
<evidence type="ECO:0000256" key="6">
    <source>
        <dbReference type="ARBA" id="ARBA00022989"/>
    </source>
</evidence>
<dbReference type="InterPro" id="IPR018093">
    <property type="entry name" value="BCCT_CS"/>
</dbReference>
<comment type="similarity">
    <text evidence="2">Belongs to the BCCT transporter (TC 2.A.15) family.</text>
</comment>
<feature type="transmembrane region" description="Helical" evidence="9">
    <location>
        <begin position="151"/>
        <end position="170"/>
    </location>
</feature>
<protein>
    <submittedName>
        <fullName evidence="10">BCCT family transporter</fullName>
    </submittedName>
</protein>
<evidence type="ECO:0000256" key="7">
    <source>
        <dbReference type="ARBA" id="ARBA00023136"/>
    </source>
</evidence>
<evidence type="ECO:0000256" key="8">
    <source>
        <dbReference type="SAM" id="Coils"/>
    </source>
</evidence>
<dbReference type="Proteomes" id="UP000461585">
    <property type="component" value="Unassembled WGS sequence"/>
</dbReference>
<evidence type="ECO:0000313" key="11">
    <source>
        <dbReference type="Proteomes" id="UP000461585"/>
    </source>
</evidence>
<evidence type="ECO:0000256" key="3">
    <source>
        <dbReference type="ARBA" id="ARBA00022448"/>
    </source>
</evidence>
<evidence type="ECO:0000256" key="9">
    <source>
        <dbReference type="SAM" id="Phobius"/>
    </source>
</evidence>
<comment type="caution">
    <text evidence="10">The sequence shown here is derived from an EMBL/GenBank/DDBJ whole genome shotgun (WGS) entry which is preliminary data.</text>
</comment>
<dbReference type="GO" id="GO:0005886">
    <property type="term" value="C:plasma membrane"/>
    <property type="evidence" value="ECO:0007669"/>
    <property type="project" value="UniProtKB-SubCell"/>
</dbReference>
<dbReference type="PANTHER" id="PTHR30047">
    <property type="entry name" value="HIGH-AFFINITY CHOLINE TRANSPORT PROTEIN-RELATED"/>
    <property type="match status" value="1"/>
</dbReference>
<feature type="transmembrane region" description="Helical" evidence="9">
    <location>
        <begin position="380"/>
        <end position="398"/>
    </location>
</feature>
<keyword evidence="11" id="KW-1185">Reference proteome</keyword>
<dbReference type="RefSeq" id="WP_162370215.1">
    <property type="nucleotide sequence ID" value="NZ_JAAEEH010000015.1"/>
</dbReference>
<keyword evidence="8" id="KW-0175">Coiled coil</keyword>
<dbReference type="NCBIfam" id="TIGR00842">
    <property type="entry name" value="bcct"/>
    <property type="match status" value="1"/>
</dbReference>
<dbReference type="PANTHER" id="PTHR30047:SF7">
    <property type="entry name" value="HIGH-AFFINITY CHOLINE TRANSPORT PROTEIN"/>
    <property type="match status" value="1"/>
</dbReference>
<evidence type="ECO:0000256" key="4">
    <source>
        <dbReference type="ARBA" id="ARBA00022475"/>
    </source>
</evidence>
<evidence type="ECO:0000313" key="10">
    <source>
        <dbReference type="EMBL" id="NDL67488.1"/>
    </source>
</evidence>
<sequence length="598" mass="64991">MEEDKKRELDSKRALAKKLKKAEAEARRKAIKERQPFKGLQIRPTASLFDDAGRKEPGEGNWEGFGFDIHPHVTLISSVLLAIFIGGTLLFSEAAEAFFGSALGAITKEAGWFFILAANFFIAAALFFSLGRFGGIRIGGNNAKPEFSKPAWYAMLLSAGMGIGLLFWSVGEPVLHLSTPSPMFGDVVSGSAEAAQASMVTTYFHWGIHPWAIYSVVGLGLAFFAYNRGLPLTIRSVFYPVIGNKIYGFWGNMIDVLSVLATLTGLATSLGLGVAQVNAGLNFLFGISISTTTQVLLIAGITALATTSVVMGLDGGVKRLSEINMVLAGVFLLFILIVGPTVYILSGFTQNLGYYLATMPQMSFWAETFKDTNWQGGWTIFYWAWWISWSPFVGMFIARISKGRTVREFVFGVMLFPTLLSFLWMSVFGGTAIFLETNGLADLVAIVEQDVSIALFAMLEHLPLTKLLSVVGIILVTVFFVTSSDSGSLVVDHLTSGGKLESPVPQRVFWAVMEGVVAATLLIGGGLSALQTASVMTGLPFAIILVLMVYSLYAGLSQEYDMEEAVRQKLREVEEKHLLEEAISAAVEDEALVKKDNE</sequence>
<feature type="transmembrane region" description="Helical" evidence="9">
    <location>
        <begin position="111"/>
        <end position="130"/>
    </location>
</feature>
<comment type="subcellular location">
    <subcellularLocation>
        <location evidence="1">Cell membrane</location>
        <topology evidence="1">Multi-pass membrane protein</topology>
    </subcellularLocation>
</comment>
<feature type="coiled-coil region" evidence="8">
    <location>
        <begin position="2"/>
        <end position="32"/>
    </location>
</feature>
<keyword evidence="4" id="KW-1003">Cell membrane</keyword>
<dbReference type="InterPro" id="IPR000060">
    <property type="entry name" value="BCCT_transptr"/>
</dbReference>
<dbReference type="PROSITE" id="PS01303">
    <property type="entry name" value="BCCT"/>
    <property type="match status" value="1"/>
</dbReference>
<evidence type="ECO:0000256" key="5">
    <source>
        <dbReference type="ARBA" id="ARBA00022692"/>
    </source>
</evidence>
<keyword evidence="3" id="KW-0813">Transport</keyword>